<dbReference type="PANTHER" id="PTHR43305">
    <property type="entry name" value="FAMILY N-ACETYLTRANSFERASE, PUTATIVE (AFU_ORTHOLOGUE AFUA_2G01380)-RELATED"/>
    <property type="match status" value="1"/>
</dbReference>
<accession>A0A6L5Z273</accession>
<dbReference type="InterPro" id="IPR052777">
    <property type="entry name" value="Acetyltransferase_Enz"/>
</dbReference>
<organism evidence="2 3">
    <name type="scientific">Halovulum marinum</name>
    <dbReference type="NCBI Taxonomy" id="2662447"/>
    <lineage>
        <taxon>Bacteria</taxon>
        <taxon>Pseudomonadati</taxon>
        <taxon>Pseudomonadota</taxon>
        <taxon>Alphaproteobacteria</taxon>
        <taxon>Rhodobacterales</taxon>
        <taxon>Paracoccaceae</taxon>
        <taxon>Halovulum</taxon>
    </lineage>
</organism>
<feature type="domain" description="N-acetyltransferase" evidence="1">
    <location>
        <begin position="15"/>
        <end position="181"/>
    </location>
</feature>
<protein>
    <submittedName>
        <fullName evidence="2">GNAT family N-acetyltransferase</fullName>
    </submittedName>
</protein>
<reference evidence="2 3" key="1">
    <citation type="submission" date="2019-10" db="EMBL/GenBank/DDBJ databases">
        <title>Cognatihalovulum marinum gen. nov. sp. nov., a new member of the family Rhodobacteraceae isolated from deep seawater of the Northwest Indian Ocean.</title>
        <authorList>
            <person name="Ruan C."/>
            <person name="Wang J."/>
            <person name="Zheng X."/>
            <person name="Song L."/>
            <person name="Zhu Y."/>
            <person name="Huang Y."/>
            <person name="Lu Z."/>
            <person name="Du W."/>
            <person name="Huang L."/>
            <person name="Dai X."/>
        </authorList>
    </citation>
    <scope>NUCLEOTIDE SEQUENCE [LARGE SCALE GENOMIC DNA]</scope>
    <source>
        <strain evidence="2 3">2CG4</strain>
    </source>
</reference>
<name>A0A6L5Z273_9RHOB</name>
<evidence type="ECO:0000313" key="3">
    <source>
        <dbReference type="Proteomes" id="UP000474957"/>
    </source>
</evidence>
<dbReference type="InterPro" id="IPR000182">
    <property type="entry name" value="GNAT_dom"/>
</dbReference>
<dbReference type="EMBL" id="WIND01000007">
    <property type="protein sequence ID" value="MSU90175.1"/>
    <property type="molecule type" value="Genomic_DNA"/>
</dbReference>
<dbReference type="SUPFAM" id="SSF55729">
    <property type="entry name" value="Acyl-CoA N-acyltransferases (Nat)"/>
    <property type="match status" value="1"/>
</dbReference>
<dbReference type="Proteomes" id="UP000474957">
    <property type="component" value="Unassembled WGS sequence"/>
</dbReference>
<dbReference type="AlphaFoldDB" id="A0A6L5Z273"/>
<keyword evidence="3" id="KW-1185">Reference proteome</keyword>
<proteinExistence type="predicted"/>
<dbReference type="InterPro" id="IPR016181">
    <property type="entry name" value="Acyl_CoA_acyltransferase"/>
</dbReference>
<gene>
    <name evidence="2" type="ORF">GE300_11190</name>
</gene>
<dbReference type="Gene3D" id="3.40.630.30">
    <property type="match status" value="1"/>
</dbReference>
<comment type="caution">
    <text evidence="2">The sequence shown here is derived from an EMBL/GenBank/DDBJ whole genome shotgun (WGS) entry which is preliminary data.</text>
</comment>
<dbReference type="PANTHER" id="PTHR43305:SF1">
    <property type="entry name" value="FAMILY N-ACETYLTRANSFERASE, PUTATIVE (AFU_ORTHOLOGUE AFUA_2G01380)-RELATED"/>
    <property type="match status" value="1"/>
</dbReference>
<dbReference type="GO" id="GO:0016747">
    <property type="term" value="F:acyltransferase activity, transferring groups other than amino-acyl groups"/>
    <property type="evidence" value="ECO:0007669"/>
    <property type="project" value="InterPro"/>
</dbReference>
<sequence length="184" mass="20662">MARRGVEVLMTGSAIEIRRVRTPQDIAVVRAMVWEFFDLMRARYPDMLDTIDAYIADQDLAGQLADFPRYFAPPAGECFLALLDGGPAGICKLRPGRGRTAELNRMYVRAAGRGHGLGRALCLATVEEAWRLGYSTVLLDALYRHVEALPLYRSLGFRDYSARGVFGGGDERIIHMRLDRPERE</sequence>
<keyword evidence="2" id="KW-0808">Transferase</keyword>
<dbReference type="CDD" id="cd04301">
    <property type="entry name" value="NAT_SF"/>
    <property type="match status" value="1"/>
</dbReference>
<dbReference type="PROSITE" id="PS51186">
    <property type="entry name" value="GNAT"/>
    <property type="match status" value="1"/>
</dbReference>
<evidence type="ECO:0000259" key="1">
    <source>
        <dbReference type="PROSITE" id="PS51186"/>
    </source>
</evidence>
<dbReference type="Pfam" id="PF00583">
    <property type="entry name" value="Acetyltransf_1"/>
    <property type="match status" value="1"/>
</dbReference>
<evidence type="ECO:0000313" key="2">
    <source>
        <dbReference type="EMBL" id="MSU90175.1"/>
    </source>
</evidence>